<name>A0A2H0BFY2_UNCKA</name>
<feature type="transmembrane region" description="Helical" evidence="1">
    <location>
        <begin position="81"/>
        <end position="103"/>
    </location>
</feature>
<comment type="caution">
    <text evidence="2">The sequence shown here is derived from an EMBL/GenBank/DDBJ whole genome shotgun (WGS) entry which is preliminary data.</text>
</comment>
<protein>
    <recommendedName>
        <fullName evidence="4">Tryptophan-rich sensory protein</fullName>
    </recommendedName>
</protein>
<evidence type="ECO:0000256" key="1">
    <source>
        <dbReference type="SAM" id="Phobius"/>
    </source>
</evidence>
<feature type="transmembrane region" description="Helical" evidence="1">
    <location>
        <begin position="149"/>
        <end position="171"/>
    </location>
</feature>
<feature type="transmembrane region" description="Helical" evidence="1">
    <location>
        <begin position="109"/>
        <end position="128"/>
    </location>
</feature>
<dbReference type="PANTHER" id="PTHR33802:SF1">
    <property type="entry name" value="XK-RELATED PROTEIN"/>
    <property type="match status" value="1"/>
</dbReference>
<organism evidence="2 3">
    <name type="scientific">candidate division WWE3 bacterium CG22_combo_CG10-13_8_21_14_all_39_12</name>
    <dbReference type="NCBI Taxonomy" id="1975094"/>
    <lineage>
        <taxon>Bacteria</taxon>
        <taxon>Katanobacteria</taxon>
    </lineage>
</organism>
<accession>A0A2H0BFY2</accession>
<evidence type="ECO:0000313" key="3">
    <source>
        <dbReference type="Proteomes" id="UP000228495"/>
    </source>
</evidence>
<feature type="transmembrane region" description="Helical" evidence="1">
    <location>
        <begin position="205"/>
        <end position="222"/>
    </location>
</feature>
<reference evidence="2 3" key="1">
    <citation type="submission" date="2017-09" db="EMBL/GenBank/DDBJ databases">
        <title>Depth-based differentiation of microbial function through sediment-hosted aquifers and enrichment of novel symbionts in the deep terrestrial subsurface.</title>
        <authorList>
            <person name="Probst A.J."/>
            <person name="Ladd B."/>
            <person name="Jarett J.K."/>
            <person name="Geller-Mcgrath D.E."/>
            <person name="Sieber C.M."/>
            <person name="Emerson J.B."/>
            <person name="Anantharaman K."/>
            <person name="Thomas B.C."/>
            <person name="Malmstrom R."/>
            <person name="Stieglmeier M."/>
            <person name="Klingl A."/>
            <person name="Woyke T."/>
            <person name="Ryan C.M."/>
            <person name="Banfield J.F."/>
        </authorList>
    </citation>
    <scope>NUCLEOTIDE SEQUENCE [LARGE SCALE GENOMIC DNA]</scope>
    <source>
        <strain evidence="2">CG22_combo_CG10-13_8_21_14_all_39_12</strain>
    </source>
</reference>
<proteinExistence type="predicted"/>
<dbReference type="Proteomes" id="UP000228495">
    <property type="component" value="Unassembled WGS sequence"/>
</dbReference>
<dbReference type="EMBL" id="PCSU01000036">
    <property type="protein sequence ID" value="PIP56586.1"/>
    <property type="molecule type" value="Genomic_DNA"/>
</dbReference>
<dbReference type="Gene3D" id="1.20.1260.100">
    <property type="entry name" value="TspO/MBR protein"/>
    <property type="match status" value="1"/>
</dbReference>
<dbReference type="PANTHER" id="PTHR33802">
    <property type="entry name" value="SI:CH211-161H7.5-RELATED"/>
    <property type="match status" value="1"/>
</dbReference>
<keyword evidence="1" id="KW-0812">Transmembrane</keyword>
<feature type="transmembrane region" description="Helical" evidence="1">
    <location>
        <begin position="228"/>
        <end position="247"/>
    </location>
</feature>
<sequence>MPFSSFRQLIVLLSYVVMIVANAMATLLPINGQTTAEVSAKYTTFFTPAGYVFSIWGLIYILLGGFVLYQGLGSQKDNQRISRAAIILTLANIVNTVWIFAWHFELFEISLLLMVSLLFLLIAMYQALHVGEQNLDTTRLEKLFVYSPVSVYVGWISVATVANASVLLSVYEWSGFGISQESWAAIMIGVVTILTFIVLVVKSDWVYATVIVWAFWGLRNAFSEISIISITATVASVLIVILSFIAAQSRQRVTPSVSS</sequence>
<dbReference type="AlphaFoldDB" id="A0A2H0BFY2"/>
<dbReference type="InterPro" id="IPR038330">
    <property type="entry name" value="TspO/MBR-related_sf"/>
</dbReference>
<gene>
    <name evidence="2" type="ORF">COX05_02280</name>
</gene>
<evidence type="ECO:0008006" key="4">
    <source>
        <dbReference type="Google" id="ProtNLM"/>
    </source>
</evidence>
<keyword evidence="1" id="KW-1133">Transmembrane helix</keyword>
<feature type="transmembrane region" description="Helical" evidence="1">
    <location>
        <begin position="49"/>
        <end position="69"/>
    </location>
</feature>
<evidence type="ECO:0000313" key="2">
    <source>
        <dbReference type="EMBL" id="PIP56586.1"/>
    </source>
</evidence>
<keyword evidence="1" id="KW-0472">Membrane</keyword>